<evidence type="ECO:0000313" key="2">
    <source>
        <dbReference type="Proteomes" id="UP000195137"/>
    </source>
</evidence>
<comment type="caution">
    <text evidence="1">The sequence shown here is derived from an EMBL/GenBank/DDBJ whole genome shotgun (WGS) entry which is preliminary data.</text>
</comment>
<organism evidence="1 2">
    <name type="scientific">Methanonatronarchaeum thermophilum</name>
    <dbReference type="NCBI Taxonomy" id="1927129"/>
    <lineage>
        <taxon>Archaea</taxon>
        <taxon>Methanobacteriati</taxon>
        <taxon>Methanobacteriota</taxon>
        <taxon>Methanonatronarchaeia</taxon>
        <taxon>Methanonatronarchaeales</taxon>
        <taxon>Methanonatronarchaeaceae</taxon>
        <taxon>Methanonatronarchaeum</taxon>
    </lineage>
</organism>
<sequence>MHDDRYGTKKKLEERVIELDKLYESIKKEGYKSQREIQQETRKNKKEIPAYINPIIPEREEIMVNIGRNGKFIFDDGYHRLSISKILNIKKIPVRVLVRHKKWQEKRKKLTKSFKKKEKTNEYTKHPDFRDIITR</sequence>
<protein>
    <submittedName>
        <fullName evidence="1">ParB-like nuclease domain containing protein</fullName>
    </submittedName>
</protein>
<dbReference type="InterPro" id="IPR036086">
    <property type="entry name" value="ParB/Sulfiredoxin_sf"/>
</dbReference>
<dbReference type="OrthoDB" id="197906at2157"/>
<dbReference type="EMBL" id="MRZU01000003">
    <property type="protein sequence ID" value="OUJ19307.1"/>
    <property type="molecule type" value="Genomic_DNA"/>
</dbReference>
<gene>
    <name evidence="1" type="ORF">AMET1_0962</name>
</gene>
<proteinExistence type="predicted"/>
<dbReference type="Proteomes" id="UP000195137">
    <property type="component" value="Unassembled WGS sequence"/>
</dbReference>
<name>A0A1Y3GDK3_9EURY</name>
<keyword evidence="2" id="KW-1185">Reference proteome</keyword>
<reference evidence="1 2" key="1">
    <citation type="submission" date="2016-12" db="EMBL/GenBank/DDBJ databases">
        <title>Discovery of methanogenic haloarchaea.</title>
        <authorList>
            <person name="Sorokin D.Y."/>
            <person name="Makarova K.S."/>
            <person name="Abbas B."/>
            <person name="Ferrer M."/>
            <person name="Golyshin P.N."/>
        </authorList>
    </citation>
    <scope>NUCLEOTIDE SEQUENCE [LARGE SCALE GENOMIC DNA]</scope>
    <source>
        <strain evidence="1">AMET1</strain>
    </source>
</reference>
<dbReference type="SUPFAM" id="SSF110849">
    <property type="entry name" value="ParB/Sulfiredoxin"/>
    <property type="match status" value="1"/>
</dbReference>
<accession>A0A1Y3GDK3</accession>
<dbReference type="AlphaFoldDB" id="A0A1Y3GDK3"/>
<dbReference type="RefSeq" id="WP_086637326.1">
    <property type="nucleotide sequence ID" value="NZ_MRZU01000003.1"/>
</dbReference>
<evidence type="ECO:0000313" key="1">
    <source>
        <dbReference type="EMBL" id="OUJ19307.1"/>
    </source>
</evidence>